<reference evidence="1 2" key="1">
    <citation type="submission" date="2017-09" db="EMBL/GenBank/DDBJ databases">
        <title>Depth-based differentiation of microbial function through sediment-hosted aquifers and enrichment of novel symbionts in the deep terrestrial subsurface.</title>
        <authorList>
            <person name="Probst A.J."/>
            <person name="Ladd B."/>
            <person name="Jarett J.K."/>
            <person name="Geller-Mcgrath D.E."/>
            <person name="Sieber C.M."/>
            <person name="Emerson J.B."/>
            <person name="Anantharaman K."/>
            <person name="Thomas B.C."/>
            <person name="Malmstrom R."/>
            <person name="Stieglmeier M."/>
            <person name="Klingl A."/>
            <person name="Woyke T."/>
            <person name="Ryan C.M."/>
            <person name="Banfield J.F."/>
        </authorList>
    </citation>
    <scope>NUCLEOTIDE SEQUENCE [LARGE SCALE GENOMIC DNA]</scope>
    <source>
        <strain evidence="1">CG10_big_fil_rev_8_21_14_0_10_36_16</strain>
    </source>
</reference>
<dbReference type="AlphaFoldDB" id="A0A2J0Q6I4"/>
<organism evidence="1 2">
    <name type="scientific">Candidatus Yanofskybacteria bacterium CG10_big_fil_rev_8_21_14_0_10_36_16</name>
    <dbReference type="NCBI Taxonomy" id="1975096"/>
    <lineage>
        <taxon>Bacteria</taxon>
        <taxon>Candidatus Yanofskyibacteriota</taxon>
    </lineage>
</organism>
<evidence type="ECO:0000313" key="2">
    <source>
        <dbReference type="Proteomes" id="UP000228496"/>
    </source>
</evidence>
<dbReference type="EMBL" id="PCXQ01000007">
    <property type="protein sequence ID" value="PJE50414.1"/>
    <property type="molecule type" value="Genomic_DNA"/>
</dbReference>
<accession>A0A2J0Q6I4</accession>
<proteinExistence type="predicted"/>
<dbReference type="Proteomes" id="UP000228496">
    <property type="component" value="Unassembled WGS sequence"/>
</dbReference>
<gene>
    <name evidence="1" type="ORF">COV29_04575</name>
</gene>
<sequence>MQFPDTPDIPEEVMQAVEEIINMFDEVVLSQEETIRRAVNERLVPLGWSMSLQVGLEIWINKLGSEKGPKLIAPPGEPGDTIEADPDFDKKFMKEMHISIDEGDEEDTNEPLDLLEKVRREVINLASNLKVETRPSFVGYINRGHVFKRTGISFKLPLRHENNTEWHNAVNNTFGNTDDVDILKDIISLLKSISKV</sequence>
<comment type="caution">
    <text evidence="1">The sequence shown here is derived from an EMBL/GenBank/DDBJ whole genome shotgun (WGS) entry which is preliminary data.</text>
</comment>
<name>A0A2J0Q6I4_9BACT</name>
<protein>
    <submittedName>
        <fullName evidence="1">Uncharacterized protein</fullName>
    </submittedName>
</protein>
<evidence type="ECO:0000313" key="1">
    <source>
        <dbReference type="EMBL" id="PJE50414.1"/>
    </source>
</evidence>